<dbReference type="Gene3D" id="3.30.70.100">
    <property type="match status" value="2"/>
</dbReference>
<evidence type="ECO:0008006" key="3">
    <source>
        <dbReference type="Google" id="ProtNLM"/>
    </source>
</evidence>
<evidence type="ECO:0000313" key="2">
    <source>
        <dbReference type="Proteomes" id="UP000235371"/>
    </source>
</evidence>
<sequence length="228" mass="25262">MAVTEIGCMGVKPNINIMDPSTREGRIMTGAYEAVVSKPGGPQQVYWGLEIENPLSVWAFFDWDSVEEHEVFAKAFGGEAVKELPTILTHGEFTKHITMEKTEPLVLQSPVTEVMLAYFPSAISPAGKDKAAAQLQKFVEKSLENCSDVMAVSYGWGVENDFPVRGGELGQLGSLLTAFTGWPSIDAHRKFRETEAFKESVDLIRDMEEIVKLAMFHVRCQSLGKETK</sequence>
<accession>A0A2J6TFW5</accession>
<dbReference type="GeneID" id="36588137"/>
<proteinExistence type="predicted"/>
<dbReference type="AlphaFoldDB" id="A0A2J6TFW5"/>
<dbReference type="EMBL" id="KZ613786">
    <property type="protein sequence ID" value="PMD61838.1"/>
    <property type="molecule type" value="Genomic_DNA"/>
</dbReference>
<dbReference type="InParanoid" id="A0A2J6TFW5"/>
<organism evidence="1 2">
    <name type="scientific">Hyaloscypha bicolor E</name>
    <dbReference type="NCBI Taxonomy" id="1095630"/>
    <lineage>
        <taxon>Eukaryota</taxon>
        <taxon>Fungi</taxon>
        <taxon>Dikarya</taxon>
        <taxon>Ascomycota</taxon>
        <taxon>Pezizomycotina</taxon>
        <taxon>Leotiomycetes</taxon>
        <taxon>Helotiales</taxon>
        <taxon>Hyaloscyphaceae</taxon>
        <taxon>Hyaloscypha</taxon>
        <taxon>Hyaloscypha bicolor</taxon>
    </lineage>
</organism>
<reference evidence="1 2" key="1">
    <citation type="submission" date="2016-04" db="EMBL/GenBank/DDBJ databases">
        <title>A degradative enzymes factory behind the ericoid mycorrhizal symbiosis.</title>
        <authorList>
            <consortium name="DOE Joint Genome Institute"/>
            <person name="Martino E."/>
            <person name="Morin E."/>
            <person name="Grelet G."/>
            <person name="Kuo A."/>
            <person name="Kohler A."/>
            <person name="Daghino S."/>
            <person name="Barry K."/>
            <person name="Choi C."/>
            <person name="Cichocki N."/>
            <person name="Clum A."/>
            <person name="Copeland A."/>
            <person name="Hainaut M."/>
            <person name="Haridas S."/>
            <person name="Labutti K."/>
            <person name="Lindquist E."/>
            <person name="Lipzen A."/>
            <person name="Khouja H.-R."/>
            <person name="Murat C."/>
            <person name="Ohm R."/>
            <person name="Olson A."/>
            <person name="Spatafora J."/>
            <person name="Veneault-Fourrey C."/>
            <person name="Henrissat B."/>
            <person name="Grigoriev I."/>
            <person name="Martin F."/>
            <person name="Perotto S."/>
        </authorList>
    </citation>
    <scope>NUCLEOTIDE SEQUENCE [LARGE SCALE GENOMIC DNA]</scope>
    <source>
        <strain evidence="1 2">E</strain>
    </source>
</reference>
<dbReference type="OrthoDB" id="3830579at2759"/>
<dbReference type="STRING" id="1095630.A0A2J6TFW5"/>
<dbReference type="RefSeq" id="XP_024738742.1">
    <property type="nucleotide sequence ID" value="XM_024880060.1"/>
</dbReference>
<protein>
    <recommendedName>
        <fullName evidence="3">ABM domain-containing protein</fullName>
    </recommendedName>
</protein>
<keyword evidence="2" id="KW-1185">Reference proteome</keyword>
<dbReference type="Proteomes" id="UP000235371">
    <property type="component" value="Unassembled WGS sequence"/>
</dbReference>
<evidence type="ECO:0000313" key="1">
    <source>
        <dbReference type="EMBL" id="PMD61838.1"/>
    </source>
</evidence>
<gene>
    <name evidence="1" type="ORF">K444DRAFT_612056</name>
</gene>
<name>A0A2J6TFW5_9HELO</name>